<dbReference type="InterPro" id="IPR017441">
    <property type="entry name" value="Protein_kinase_ATP_BS"/>
</dbReference>
<evidence type="ECO:0000256" key="1">
    <source>
        <dbReference type="PROSITE-ProRule" id="PRU10141"/>
    </source>
</evidence>
<organism evidence="2 3">
    <name type="scientific">Polarella glacialis</name>
    <name type="common">Dinoflagellate</name>
    <dbReference type="NCBI Taxonomy" id="89957"/>
    <lineage>
        <taxon>Eukaryota</taxon>
        <taxon>Sar</taxon>
        <taxon>Alveolata</taxon>
        <taxon>Dinophyceae</taxon>
        <taxon>Suessiales</taxon>
        <taxon>Suessiaceae</taxon>
        <taxon>Polarella</taxon>
    </lineage>
</organism>
<keyword evidence="3" id="KW-1185">Reference proteome</keyword>
<dbReference type="InterPro" id="IPR011009">
    <property type="entry name" value="Kinase-like_dom_sf"/>
</dbReference>
<accession>A0A813FHU2</accession>
<dbReference type="OrthoDB" id="40902at2759"/>
<evidence type="ECO:0008006" key="4">
    <source>
        <dbReference type="Google" id="ProtNLM"/>
    </source>
</evidence>
<dbReference type="Proteomes" id="UP000654075">
    <property type="component" value="Unassembled WGS sequence"/>
</dbReference>
<dbReference type="SUPFAM" id="SSF56112">
    <property type="entry name" value="Protein kinase-like (PK-like)"/>
    <property type="match status" value="1"/>
</dbReference>
<name>A0A813FHU2_POLGL</name>
<keyword evidence="1" id="KW-0067">ATP-binding</keyword>
<evidence type="ECO:0000313" key="3">
    <source>
        <dbReference type="Proteomes" id="UP000654075"/>
    </source>
</evidence>
<feature type="non-terminal residue" evidence="2">
    <location>
        <position position="1"/>
    </location>
</feature>
<dbReference type="AlphaFoldDB" id="A0A813FHU2"/>
<comment type="caution">
    <text evidence="2">The sequence shown here is derived from an EMBL/GenBank/DDBJ whole genome shotgun (WGS) entry which is preliminary data.</text>
</comment>
<feature type="binding site" evidence="1">
    <location>
        <position position="117"/>
    </location>
    <ligand>
        <name>ATP</name>
        <dbReference type="ChEBI" id="CHEBI:30616"/>
    </ligand>
</feature>
<protein>
    <recommendedName>
        <fullName evidence="4">Protein kinase domain-containing protein</fullName>
    </recommendedName>
</protein>
<dbReference type="GO" id="GO:0005524">
    <property type="term" value="F:ATP binding"/>
    <property type="evidence" value="ECO:0007669"/>
    <property type="project" value="UniProtKB-UniRule"/>
</dbReference>
<sequence length="165" mass="17591">FSHRHIVVHAWWGPRPVSFAMCARADGGSISYDAGYPRSLQGRRGFAMRPLLNLPCSDVATDKAGASSSSSSPVEAVSSPTSSFRTAYQLGKVLGVGSMSVVRIGTHRLDGRRIAVKCISSDDEVGKVQAVEHLITKCSRVGSGELLGRSSVRSARKNYEPKGSV</sequence>
<keyword evidence="1" id="KW-0547">Nucleotide-binding</keyword>
<proteinExistence type="predicted"/>
<dbReference type="PROSITE" id="PS00107">
    <property type="entry name" value="PROTEIN_KINASE_ATP"/>
    <property type="match status" value="1"/>
</dbReference>
<reference evidence="2" key="1">
    <citation type="submission" date="2021-02" db="EMBL/GenBank/DDBJ databases">
        <authorList>
            <person name="Dougan E. K."/>
            <person name="Rhodes N."/>
            <person name="Thang M."/>
            <person name="Chan C."/>
        </authorList>
    </citation>
    <scope>NUCLEOTIDE SEQUENCE</scope>
</reference>
<dbReference type="Gene3D" id="3.30.200.20">
    <property type="entry name" value="Phosphorylase Kinase, domain 1"/>
    <property type="match status" value="1"/>
</dbReference>
<gene>
    <name evidence="2" type="ORF">PGLA1383_LOCUS27784</name>
</gene>
<evidence type="ECO:0000313" key="2">
    <source>
        <dbReference type="EMBL" id="CAE8609958.1"/>
    </source>
</evidence>
<dbReference type="EMBL" id="CAJNNV010024473">
    <property type="protein sequence ID" value="CAE8609958.1"/>
    <property type="molecule type" value="Genomic_DNA"/>
</dbReference>